<evidence type="ECO:0000313" key="1">
    <source>
        <dbReference type="EMBL" id="MDN4476234.1"/>
    </source>
</evidence>
<reference evidence="1" key="1">
    <citation type="submission" date="2023-06" db="EMBL/GenBank/DDBJ databases">
        <title>Sysu t00192.</title>
        <authorList>
            <person name="Gao L."/>
            <person name="Fang B.-Z."/>
            <person name="Li W.-J."/>
        </authorList>
    </citation>
    <scope>NUCLEOTIDE SEQUENCE</scope>
    <source>
        <strain evidence="1">SYSU T00192</strain>
    </source>
</reference>
<gene>
    <name evidence="1" type="ORF">QQX09_10245</name>
</gene>
<accession>A0ABT8GAS0</accession>
<keyword evidence="2" id="KW-1185">Reference proteome</keyword>
<evidence type="ECO:0000313" key="2">
    <source>
        <dbReference type="Proteomes" id="UP001172728"/>
    </source>
</evidence>
<organism evidence="1 2">
    <name type="scientific">Demequina litoralis</name>
    <dbReference type="NCBI Taxonomy" id="3051660"/>
    <lineage>
        <taxon>Bacteria</taxon>
        <taxon>Bacillati</taxon>
        <taxon>Actinomycetota</taxon>
        <taxon>Actinomycetes</taxon>
        <taxon>Micrococcales</taxon>
        <taxon>Demequinaceae</taxon>
        <taxon>Demequina</taxon>
    </lineage>
</organism>
<sequence>MKHSWRKQHDGIVAVLLDVDGVLSPFASSAADRAHWPADSWRSFILDGIYEIEWSAALVDRLREISETPGVATRWCTTWGRRAPAVLGPAIGLGAKWPVLDDAGGAFAVSPGWWKAQRAREALEEFTAVVWVDDFIDGWREARAELDEPGPRWWDTDRLLMISPASDRGLEPAHLDAVERFVRDRLDNREDP</sequence>
<dbReference type="Pfam" id="PF18143">
    <property type="entry name" value="HAD_SAK_2"/>
    <property type="match status" value="1"/>
</dbReference>
<dbReference type="RefSeq" id="WP_301134253.1">
    <property type="nucleotide sequence ID" value="NZ_JAUHPW010000007.1"/>
</dbReference>
<dbReference type="EMBL" id="JAUHPW010000007">
    <property type="protein sequence ID" value="MDN4476234.1"/>
    <property type="molecule type" value="Genomic_DNA"/>
</dbReference>
<dbReference type="Proteomes" id="UP001172728">
    <property type="component" value="Unassembled WGS sequence"/>
</dbReference>
<proteinExistence type="predicted"/>
<name>A0ABT8GAS0_9MICO</name>
<comment type="caution">
    <text evidence="1">The sequence shown here is derived from an EMBL/GenBank/DDBJ whole genome shotgun (WGS) entry which is preliminary data.</text>
</comment>
<protein>
    <submittedName>
        <fullName evidence="1">HAD domain-containing protein</fullName>
    </submittedName>
</protein>